<dbReference type="AlphaFoldDB" id="A0A438N3C8"/>
<keyword evidence="4 5" id="KW-0472">Membrane</keyword>
<dbReference type="PANTHER" id="PTHR35814:SF1">
    <property type="entry name" value="GLUTATHIONE S-TRANSFERASE-RELATED"/>
    <property type="match status" value="1"/>
</dbReference>
<evidence type="ECO:0000313" key="6">
    <source>
        <dbReference type="EMBL" id="RVX70034.1"/>
    </source>
</evidence>
<dbReference type="Proteomes" id="UP000288859">
    <property type="component" value="Unassembled WGS sequence"/>
</dbReference>
<dbReference type="Pfam" id="PF01124">
    <property type="entry name" value="MAPEG"/>
    <property type="match status" value="1"/>
</dbReference>
<evidence type="ECO:0000256" key="4">
    <source>
        <dbReference type="ARBA" id="ARBA00023136"/>
    </source>
</evidence>
<keyword evidence="2 5" id="KW-0812">Transmembrane</keyword>
<organism evidence="6 7">
    <name type="scientific">Exophiala mesophila</name>
    <name type="common">Black yeast-like fungus</name>
    <dbReference type="NCBI Taxonomy" id="212818"/>
    <lineage>
        <taxon>Eukaryota</taxon>
        <taxon>Fungi</taxon>
        <taxon>Dikarya</taxon>
        <taxon>Ascomycota</taxon>
        <taxon>Pezizomycotina</taxon>
        <taxon>Eurotiomycetes</taxon>
        <taxon>Chaetothyriomycetidae</taxon>
        <taxon>Chaetothyriales</taxon>
        <taxon>Herpotrichiellaceae</taxon>
        <taxon>Exophiala</taxon>
    </lineage>
</organism>
<comment type="caution">
    <text evidence="6">The sequence shown here is derived from an EMBL/GenBank/DDBJ whole genome shotgun (WGS) entry which is preliminary data.</text>
</comment>
<proteinExistence type="predicted"/>
<dbReference type="Gene3D" id="1.20.120.550">
    <property type="entry name" value="Membrane associated eicosanoid/glutathione metabolism-like domain"/>
    <property type="match status" value="1"/>
</dbReference>
<evidence type="ECO:0000256" key="2">
    <source>
        <dbReference type="ARBA" id="ARBA00022692"/>
    </source>
</evidence>
<keyword evidence="3 5" id="KW-1133">Transmembrane helix</keyword>
<dbReference type="InterPro" id="IPR001129">
    <property type="entry name" value="Membr-assoc_MAPEG"/>
</dbReference>
<feature type="transmembrane region" description="Helical" evidence="5">
    <location>
        <begin position="133"/>
        <end position="153"/>
    </location>
</feature>
<evidence type="ECO:0008006" key="8">
    <source>
        <dbReference type="Google" id="ProtNLM"/>
    </source>
</evidence>
<evidence type="ECO:0000256" key="3">
    <source>
        <dbReference type="ARBA" id="ARBA00022989"/>
    </source>
</evidence>
<feature type="transmembrane region" description="Helical" evidence="5">
    <location>
        <begin position="12"/>
        <end position="30"/>
    </location>
</feature>
<dbReference type="SUPFAM" id="SSF161084">
    <property type="entry name" value="MAPEG domain-like"/>
    <property type="match status" value="1"/>
</dbReference>
<dbReference type="GO" id="GO:0016020">
    <property type="term" value="C:membrane"/>
    <property type="evidence" value="ECO:0007669"/>
    <property type="project" value="UniProtKB-SubCell"/>
</dbReference>
<comment type="subcellular location">
    <subcellularLocation>
        <location evidence="1">Membrane</location>
    </subcellularLocation>
</comment>
<name>A0A438N3C8_EXOME</name>
<evidence type="ECO:0000313" key="7">
    <source>
        <dbReference type="Proteomes" id="UP000288859"/>
    </source>
</evidence>
<dbReference type="OrthoDB" id="19091at2759"/>
<sequence length="159" mass="17126">MTSSFQTSIPLPVTATFAPAFAAYFILLNLRTSKARVASNTYIGNDVAGTKPDNTKQPLLPSPAGHSLQIESRSHGNYVENVPFALLLTAFVEANGGNPKVLTVSLLGLLFFRVVNVEFGLRAKNALGWGRPVGYFGTLTYVAALSGYGAWLARSFWIN</sequence>
<dbReference type="PANTHER" id="PTHR35814">
    <property type="match status" value="1"/>
</dbReference>
<protein>
    <recommendedName>
        <fullName evidence="8">MAPEG family protein</fullName>
    </recommendedName>
</protein>
<dbReference type="EMBL" id="NAJM01000025">
    <property type="protein sequence ID" value="RVX70034.1"/>
    <property type="molecule type" value="Genomic_DNA"/>
</dbReference>
<accession>A0A438N3C8</accession>
<evidence type="ECO:0000256" key="5">
    <source>
        <dbReference type="SAM" id="Phobius"/>
    </source>
</evidence>
<dbReference type="InterPro" id="IPR023352">
    <property type="entry name" value="MAPEG-like_dom_sf"/>
</dbReference>
<gene>
    <name evidence="6" type="ORF">B0A52_06205</name>
</gene>
<reference evidence="6 7" key="1">
    <citation type="submission" date="2017-03" db="EMBL/GenBank/DDBJ databases">
        <title>Genomes of endolithic fungi from Antarctica.</title>
        <authorList>
            <person name="Coleine C."/>
            <person name="Masonjones S."/>
            <person name="Stajich J.E."/>
        </authorList>
    </citation>
    <scope>NUCLEOTIDE SEQUENCE [LARGE SCALE GENOMIC DNA]</scope>
    <source>
        <strain evidence="6 7">CCFEE 6314</strain>
    </source>
</reference>
<evidence type="ECO:0000256" key="1">
    <source>
        <dbReference type="ARBA" id="ARBA00004370"/>
    </source>
</evidence>
<dbReference type="VEuPathDB" id="FungiDB:PV10_08930"/>